<feature type="compositionally biased region" description="Polar residues" evidence="1">
    <location>
        <begin position="1"/>
        <end position="12"/>
    </location>
</feature>
<name>A0A0J7K3Z2_LASNI</name>
<sequence>MMSTNEVNTVTGQGIGHTPESVVGGEQAGLLPLSASNCNGTKVDHLASVSDNTTSDGKSNSGWHDSKWQTVQNKRKTRDSPGNTQPNKRQTNLNDY</sequence>
<accession>A0A0J7K3Z2</accession>
<comment type="caution">
    <text evidence="2">The sequence shown here is derived from an EMBL/GenBank/DDBJ whole genome shotgun (WGS) entry which is preliminary data.</text>
</comment>
<protein>
    <submittedName>
        <fullName evidence="2">Uncharacterized protein</fullName>
    </submittedName>
</protein>
<gene>
    <name evidence="2" type="ORF">RF55_16649</name>
</gene>
<feature type="compositionally biased region" description="Polar residues" evidence="1">
    <location>
        <begin position="49"/>
        <end position="72"/>
    </location>
</feature>
<dbReference type="PaxDb" id="67767-A0A0J7K3Z2"/>
<dbReference type="EMBL" id="LBMM01014765">
    <property type="protein sequence ID" value="KMQ85057.1"/>
    <property type="molecule type" value="Genomic_DNA"/>
</dbReference>
<organism evidence="2 3">
    <name type="scientific">Lasius niger</name>
    <name type="common">Black garden ant</name>
    <dbReference type="NCBI Taxonomy" id="67767"/>
    <lineage>
        <taxon>Eukaryota</taxon>
        <taxon>Metazoa</taxon>
        <taxon>Ecdysozoa</taxon>
        <taxon>Arthropoda</taxon>
        <taxon>Hexapoda</taxon>
        <taxon>Insecta</taxon>
        <taxon>Pterygota</taxon>
        <taxon>Neoptera</taxon>
        <taxon>Endopterygota</taxon>
        <taxon>Hymenoptera</taxon>
        <taxon>Apocrita</taxon>
        <taxon>Aculeata</taxon>
        <taxon>Formicoidea</taxon>
        <taxon>Formicidae</taxon>
        <taxon>Formicinae</taxon>
        <taxon>Lasius</taxon>
        <taxon>Lasius</taxon>
    </lineage>
</organism>
<proteinExistence type="predicted"/>
<evidence type="ECO:0000313" key="2">
    <source>
        <dbReference type="EMBL" id="KMQ85057.1"/>
    </source>
</evidence>
<keyword evidence="3" id="KW-1185">Reference proteome</keyword>
<evidence type="ECO:0000256" key="1">
    <source>
        <dbReference type="SAM" id="MobiDB-lite"/>
    </source>
</evidence>
<feature type="region of interest" description="Disordered" evidence="1">
    <location>
        <begin position="1"/>
        <end position="96"/>
    </location>
</feature>
<dbReference type="AlphaFoldDB" id="A0A0J7K3Z2"/>
<reference evidence="2 3" key="1">
    <citation type="submission" date="2015-04" db="EMBL/GenBank/DDBJ databases">
        <title>Lasius niger genome sequencing.</title>
        <authorList>
            <person name="Konorov E.A."/>
            <person name="Nikitin M.A."/>
            <person name="Kirill M.V."/>
            <person name="Chang P."/>
        </authorList>
    </citation>
    <scope>NUCLEOTIDE SEQUENCE [LARGE SCALE GENOMIC DNA]</scope>
    <source>
        <tissue evidence="2">Whole</tissue>
    </source>
</reference>
<dbReference type="Proteomes" id="UP000036403">
    <property type="component" value="Unassembled WGS sequence"/>
</dbReference>
<evidence type="ECO:0000313" key="3">
    <source>
        <dbReference type="Proteomes" id="UP000036403"/>
    </source>
</evidence>
<feature type="compositionally biased region" description="Polar residues" evidence="1">
    <location>
        <begin position="80"/>
        <end position="96"/>
    </location>
</feature>